<name>A0ABW7C4V7_9CYAN</name>
<feature type="transmembrane region" description="Helical" evidence="1">
    <location>
        <begin position="91"/>
        <end position="109"/>
    </location>
</feature>
<dbReference type="EMBL" id="JAZAQF010000006">
    <property type="protein sequence ID" value="MFG3816259.1"/>
    <property type="molecule type" value="Genomic_DNA"/>
</dbReference>
<sequence length="397" mass="42604">MSLSVEKSEGGIGTGGRSMLVDRIASPLSRTLTTVVVPTTIALLAMGLISGNLWLGLMGGLGALGTGLWLLTPFRSQLWTQLIPVSWRVPIAGALGSIIGVFGLLLLWGTERSQGEQGTRLSINWDAVGAISEALGALGQIAIAVLAVYVAWQQYVLSRDLTIQQNRITQQQTIDAYFQGVSDLALDEQGFLEDWPQERAIAEGRTAAILGSVDAEGKAKIVRFLSQAKLVTPLKRDRLLGRPILDGSGGYEEDRARGVRVIDLGVMLAGADLQGTDLRWVDLGETNLVRADLSGCNLTRANLSRTILFEANLRGADLKGVRLFYGNLETTTPRSREDDEANYQTGEGTGAVIENADLSGAVDLSETDRVYCCMWGGERTRGTIPGGCEGIENKLGR</sequence>
<evidence type="ECO:0000256" key="1">
    <source>
        <dbReference type="SAM" id="Phobius"/>
    </source>
</evidence>
<feature type="transmembrane region" description="Helical" evidence="1">
    <location>
        <begin position="53"/>
        <end position="71"/>
    </location>
</feature>
<feature type="transmembrane region" description="Helical" evidence="1">
    <location>
        <begin position="28"/>
        <end position="46"/>
    </location>
</feature>
<evidence type="ECO:0000313" key="3">
    <source>
        <dbReference type="Proteomes" id="UP001604335"/>
    </source>
</evidence>
<dbReference type="PANTHER" id="PTHR14136:SF17">
    <property type="entry name" value="BTB_POZ DOMAIN-CONTAINING PROTEIN KCTD9"/>
    <property type="match status" value="1"/>
</dbReference>
<dbReference type="SUPFAM" id="SSF141571">
    <property type="entry name" value="Pentapeptide repeat-like"/>
    <property type="match status" value="1"/>
</dbReference>
<evidence type="ECO:0000313" key="2">
    <source>
        <dbReference type="EMBL" id="MFG3816259.1"/>
    </source>
</evidence>
<dbReference type="Proteomes" id="UP001604335">
    <property type="component" value="Unassembled WGS sequence"/>
</dbReference>
<gene>
    <name evidence="2" type="ORF">VPK24_01310</name>
</gene>
<keyword evidence="1" id="KW-0812">Transmembrane</keyword>
<reference evidence="3" key="1">
    <citation type="journal article" date="2024" name="Algal Res.">
        <title>Biochemical, toxicological and genomic investigation of a high-biomass producing Limnothrix strain isolated from Italian shallow drinking water reservoir.</title>
        <authorList>
            <person name="Simonazzi M."/>
            <person name="Shishido T.K."/>
            <person name="Delbaje E."/>
            <person name="Wahlsten M."/>
            <person name="Fewer D.P."/>
            <person name="Sivonen K."/>
            <person name="Pezzolesi L."/>
            <person name="Pistocchi R."/>
        </authorList>
    </citation>
    <scope>NUCLEOTIDE SEQUENCE [LARGE SCALE GENOMIC DNA]</scope>
    <source>
        <strain evidence="3">LRLZ20PSL1</strain>
    </source>
</reference>
<dbReference type="Pfam" id="PF00805">
    <property type="entry name" value="Pentapeptide"/>
    <property type="match status" value="1"/>
</dbReference>
<dbReference type="InterPro" id="IPR001646">
    <property type="entry name" value="5peptide_repeat"/>
</dbReference>
<dbReference type="PANTHER" id="PTHR14136">
    <property type="entry name" value="BTB_POZ DOMAIN-CONTAINING PROTEIN KCTD9"/>
    <property type="match status" value="1"/>
</dbReference>
<proteinExistence type="predicted"/>
<keyword evidence="1" id="KW-0472">Membrane</keyword>
<organism evidence="2 3">
    <name type="scientific">Limnothrix redekei LRLZ20PSL1</name>
    <dbReference type="NCBI Taxonomy" id="3112953"/>
    <lineage>
        <taxon>Bacteria</taxon>
        <taxon>Bacillati</taxon>
        <taxon>Cyanobacteriota</taxon>
        <taxon>Cyanophyceae</taxon>
        <taxon>Pseudanabaenales</taxon>
        <taxon>Pseudanabaenaceae</taxon>
        <taxon>Limnothrix</taxon>
    </lineage>
</organism>
<dbReference type="InterPro" id="IPR051082">
    <property type="entry name" value="Pentapeptide-BTB/POZ_domain"/>
</dbReference>
<feature type="transmembrane region" description="Helical" evidence="1">
    <location>
        <begin position="130"/>
        <end position="152"/>
    </location>
</feature>
<protein>
    <submittedName>
        <fullName evidence="2">Pentapeptide repeat-containing protein</fullName>
    </submittedName>
</protein>
<keyword evidence="3" id="KW-1185">Reference proteome</keyword>
<keyword evidence="1" id="KW-1133">Transmembrane helix</keyword>
<accession>A0ABW7C4V7</accession>
<comment type="caution">
    <text evidence="2">The sequence shown here is derived from an EMBL/GenBank/DDBJ whole genome shotgun (WGS) entry which is preliminary data.</text>
</comment>
<dbReference type="Gene3D" id="2.160.20.80">
    <property type="entry name" value="E3 ubiquitin-protein ligase SopA"/>
    <property type="match status" value="1"/>
</dbReference>